<feature type="transmembrane region" description="Helical" evidence="1">
    <location>
        <begin position="524"/>
        <end position="543"/>
    </location>
</feature>
<evidence type="ECO:0008006" key="4">
    <source>
        <dbReference type="Google" id="ProtNLM"/>
    </source>
</evidence>
<organism evidence="2 3">
    <name type="scientific">Sistotremastrum niveocremeum HHB9708</name>
    <dbReference type="NCBI Taxonomy" id="1314777"/>
    <lineage>
        <taxon>Eukaryota</taxon>
        <taxon>Fungi</taxon>
        <taxon>Dikarya</taxon>
        <taxon>Basidiomycota</taxon>
        <taxon>Agaricomycotina</taxon>
        <taxon>Agaricomycetes</taxon>
        <taxon>Sistotremastrales</taxon>
        <taxon>Sistotremastraceae</taxon>
        <taxon>Sertulicium</taxon>
        <taxon>Sertulicium niveocremeum</taxon>
    </lineage>
</organism>
<proteinExistence type="predicted"/>
<feature type="transmembrane region" description="Helical" evidence="1">
    <location>
        <begin position="139"/>
        <end position="157"/>
    </location>
</feature>
<feature type="transmembrane region" description="Helical" evidence="1">
    <location>
        <begin position="373"/>
        <end position="401"/>
    </location>
</feature>
<dbReference type="STRING" id="1314777.A0A164Q1G2"/>
<evidence type="ECO:0000313" key="3">
    <source>
        <dbReference type="Proteomes" id="UP000076722"/>
    </source>
</evidence>
<keyword evidence="1" id="KW-1133">Transmembrane helix</keyword>
<feature type="transmembrane region" description="Helical" evidence="1">
    <location>
        <begin position="338"/>
        <end position="357"/>
    </location>
</feature>
<dbReference type="OrthoDB" id="3243926at2759"/>
<evidence type="ECO:0000256" key="1">
    <source>
        <dbReference type="SAM" id="Phobius"/>
    </source>
</evidence>
<name>A0A164Q1G2_9AGAM</name>
<feature type="transmembrane region" description="Helical" evidence="1">
    <location>
        <begin position="593"/>
        <end position="615"/>
    </location>
</feature>
<feature type="transmembrane region" description="Helical" evidence="1">
    <location>
        <begin position="105"/>
        <end position="127"/>
    </location>
</feature>
<evidence type="ECO:0000313" key="2">
    <source>
        <dbReference type="EMBL" id="KZS89234.1"/>
    </source>
</evidence>
<feature type="transmembrane region" description="Helical" evidence="1">
    <location>
        <begin position="301"/>
        <end position="318"/>
    </location>
</feature>
<dbReference type="Proteomes" id="UP000076722">
    <property type="component" value="Unassembled WGS sequence"/>
</dbReference>
<protein>
    <recommendedName>
        <fullName evidence="4">Low temperature requirement A</fullName>
    </recommendedName>
</protein>
<dbReference type="PANTHER" id="PTHR42101:SF1">
    <property type="entry name" value="LOW TEMPERATURE REQUIREMENT A"/>
    <property type="match status" value="1"/>
</dbReference>
<dbReference type="Pfam" id="PF06772">
    <property type="entry name" value="LtrA"/>
    <property type="match status" value="1"/>
</dbReference>
<sequence>MVREIRRRVLGTFIKSADPKDLALRRERESGSIPFTKSPFQHGRGVHLLGPLDEEKKAELEDQEEEGELTVAEEVPWIDLVLEIAMTTAFTNLTDNTPIVTAQNATSYLCFFALVWWIWASQVAYNIRFRQSDWLHRGFAFLNLALFGALAAFTNNFDITTGLTPAFNPELFDSVAALGTTDGATIQAQMYRDALIPILNAKGISVCMALSRVVLLLQYLLVLLYSRPAHRPGIMVHLSSLIASILCYTTAFLLLLEESTSSTRPRNIAKLVLWFLPLLLECILHFKANNKIGRVRYSAEAMYNRSSVLFIIILGAGLDRITNKFQYIVGYVGFGPQSVGVIISAGVIIVGIFSLYFGSESNTFRGDRGDHGVLFWFFMHFPFMATLILMLQASALLVAWVNLQQAITVVLDFTQDILNATGSLSVDQFPQANATFATLGMSLAEFVKQMNNASSPSDPDAETMSKLKQVVNIVKTVFEQSNALPDPDSLLAAQLQGFGEGTLATQDSFVNLMNDLMKSRLDSALWFPGVAGGTLITLSILNVSKQWPRDRYEWGIILSRMLGGLGFSFLTIMDAGSGRSLLETDDQPIAAMWRFALTPWILPSFALLLIVQNLIEMSLRFFARRSYRASDRLNSSR</sequence>
<feature type="transmembrane region" description="Helical" evidence="1">
    <location>
        <begin position="203"/>
        <end position="224"/>
    </location>
</feature>
<dbReference type="AlphaFoldDB" id="A0A164Q1G2"/>
<dbReference type="InterPro" id="IPR010640">
    <property type="entry name" value="Low_temperature_requirement_A"/>
</dbReference>
<dbReference type="PANTHER" id="PTHR42101">
    <property type="entry name" value="CHROMOSOME 16, WHOLE GENOME SHOTGUN SEQUENCE"/>
    <property type="match status" value="1"/>
</dbReference>
<feature type="transmembrane region" description="Helical" evidence="1">
    <location>
        <begin position="236"/>
        <end position="256"/>
    </location>
</feature>
<dbReference type="EMBL" id="KV419429">
    <property type="protein sequence ID" value="KZS89234.1"/>
    <property type="molecule type" value="Genomic_DNA"/>
</dbReference>
<feature type="transmembrane region" description="Helical" evidence="1">
    <location>
        <begin position="268"/>
        <end position="289"/>
    </location>
</feature>
<reference evidence="2 3" key="1">
    <citation type="journal article" date="2016" name="Mol. Biol. Evol.">
        <title>Comparative Genomics of Early-Diverging Mushroom-Forming Fungi Provides Insights into the Origins of Lignocellulose Decay Capabilities.</title>
        <authorList>
            <person name="Nagy L.G."/>
            <person name="Riley R."/>
            <person name="Tritt A."/>
            <person name="Adam C."/>
            <person name="Daum C."/>
            <person name="Floudas D."/>
            <person name="Sun H."/>
            <person name="Yadav J.S."/>
            <person name="Pangilinan J."/>
            <person name="Larsson K.H."/>
            <person name="Matsuura K."/>
            <person name="Barry K."/>
            <person name="Labutti K."/>
            <person name="Kuo R."/>
            <person name="Ohm R.A."/>
            <person name="Bhattacharya S.S."/>
            <person name="Shirouzu T."/>
            <person name="Yoshinaga Y."/>
            <person name="Martin F.M."/>
            <person name="Grigoriev I.V."/>
            <person name="Hibbett D.S."/>
        </authorList>
    </citation>
    <scope>NUCLEOTIDE SEQUENCE [LARGE SCALE GENOMIC DNA]</scope>
    <source>
        <strain evidence="2 3">HHB9708</strain>
    </source>
</reference>
<keyword evidence="1" id="KW-0472">Membrane</keyword>
<keyword evidence="1" id="KW-0812">Transmembrane</keyword>
<accession>A0A164Q1G2</accession>
<keyword evidence="3" id="KW-1185">Reference proteome</keyword>
<feature type="transmembrane region" description="Helical" evidence="1">
    <location>
        <begin position="555"/>
        <end position="573"/>
    </location>
</feature>
<gene>
    <name evidence="2" type="ORF">SISNIDRAFT_458965</name>
</gene>